<evidence type="ECO:0000256" key="3">
    <source>
        <dbReference type="ARBA" id="ARBA00022452"/>
    </source>
</evidence>
<gene>
    <name evidence="9" type="ORF">H9977_04150</name>
</gene>
<dbReference type="AlphaFoldDB" id="A0A9D2BFK3"/>
<dbReference type="Gene3D" id="2.40.160.60">
    <property type="entry name" value="Outer membrane protein transport protein (OMPP1/FadL/TodX)"/>
    <property type="match status" value="1"/>
</dbReference>
<reference evidence="9" key="2">
    <citation type="submission" date="2021-04" db="EMBL/GenBank/DDBJ databases">
        <authorList>
            <person name="Gilroy R."/>
        </authorList>
    </citation>
    <scope>NUCLEOTIDE SEQUENCE</scope>
    <source>
        <strain evidence="9">ChiGjej6B6-14162</strain>
    </source>
</reference>
<comment type="similarity">
    <text evidence="2">Belongs to the OmpP1/FadL family.</text>
</comment>
<dbReference type="GO" id="GO:0015483">
    <property type="term" value="F:long-chain fatty acid transporting porin activity"/>
    <property type="evidence" value="ECO:0007669"/>
    <property type="project" value="TreeGrafter"/>
</dbReference>
<comment type="subcellular location">
    <subcellularLocation>
        <location evidence="1">Cell outer membrane</location>
        <topology evidence="1">Multi-pass membrane protein</topology>
    </subcellularLocation>
</comment>
<dbReference type="GO" id="GO:0009279">
    <property type="term" value="C:cell outer membrane"/>
    <property type="evidence" value="ECO:0007669"/>
    <property type="project" value="UniProtKB-SubCell"/>
</dbReference>
<dbReference type="InterPro" id="IPR005017">
    <property type="entry name" value="OMPP1/FadL/TodX"/>
</dbReference>
<evidence type="ECO:0000256" key="4">
    <source>
        <dbReference type="ARBA" id="ARBA00022692"/>
    </source>
</evidence>
<reference evidence="9" key="1">
    <citation type="journal article" date="2021" name="PeerJ">
        <title>Extensive microbial diversity within the chicken gut microbiome revealed by metagenomics and culture.</title>
        <authorList>
            <person name="Gilroy R."/>
            <person name="Ravi A."/>
            <person name="Getino M."/>
            <person name="Pursley I."/>
            <person name="Horton D.L."/>
            <person name="Alikhan N.F."/>
            <person name="Baker D."/>
            <person name="Gharbi K."/>
            <person name="Hall N."/>
            <person name="Watson M."/>
            <person name="Adriaenssens E.M."/>
            <person name="Foster-Nyarko E."/>
            <person name="Jarju S."/>
            <person name="Secka A."/>
            <person name="Antonio M."/>
            <person name="Oren A."/>
            <person name="Chaudhuri R.R."/>
            <person name="La Ragione R."/>
            <person name="Hildebrand F."/>
            <person name="Pallen M.J."/>
        </authorList>
    </citation>
    <scope>NUCLEOTIDE SEQUENCE</scope>
    <source>
        <strain evidence="9">ChiGjej6B6-14162</strain>
    </source>
</reference>
<evidence type="ECO:0000256" key="5">
    <source>
        <dbReference type="ARBA" id="ARBA00022729"/>
    </source>
</evidence>
<organism evidence="9 10">
    <name type="scientific">Candidatus Parabacteroides intestinipullorum</name>
    <dbReference type="NCBI Taxonomy" id="2838723"/>
    <lineage>
        <taxon>Bacteria</taxon>
        <taxon>Pseudomonadati</taxon>
        <taxon>Bacteroidota</taxon>
        <taxon>Bacteroidia</taxon>
        <taxon>Bacteroidales</taxon>
        <taxon>Tannerellaceae</taxon>
        <taxon>Parabacteroides</taxon>
    </lineage>
</organism>
<keyword evidence="6" id="KW-0472">Membrane</keyword>
<dbReference type="PANTHER" id="PTHR35093:SF8">
    <property type="entry name" value="OUTER MEMBRANE PROTEIN NMB0088-RELATED"/>
    <property type="match status" value="1"/>
</dbReference>
<protein>
    <submittedName>
        <fullName evidence="9">Outer membrane protein transport protein</fullName>
    </submittedName>
</protein>
<evidence type="ECO:0000256" key="1">
    <source>
        <dbReference type="ARBA" id="ARBA00004571"/>
    </source>
</evidence>
<dbReference type="PANTHER" id="PTHR35093">
    <property type="entry name" value="OUTER MEMBRANE PROTEIN NMB0088-RELATED"/>
    <property type="match status" value="1"/>
</dbReference>
<feature type="chain" id="PRO_5038701467" evidence="8">
    <location>
        <begin position="19"/>
        <end position="493"/>
    </location>
</feature>
<sequence length="493" mass="53595">MKKVIALASLAMLPLSYAAAEGFQVNAQSAKQAGMGHVGVAMKLGAESMHFNPAGLVFMDKTVDLSAGLSGVFAHASFEQGDYKHSTDNTPSTPLYVYAGFKIYDNLAAGISVNTPYGSGINWGNDWRGSHLIQDISLKAFNIQPTISWKIMDRLSIGAGLMMEFGNISMSRALIGPGELTYMANYMSQAIAQQYPQMLPILKPALDPIMQEMAIYDDAAAASVSLKGNAGVRFGFNVGAMFDINDKFTVGVSYRSKVTAKVKEGDIALKYANEEHFTQLVNQINTLLQTAGQFLPEGSGMPTAIGIPPLNTGTFSAELPLPSNLNVGITYMPTNRWTVSGEVQFVGWGAYDALDVHFSPSSLSAYDIHAEKKYKNSRIYRLGAQFAATNRLDVRLGAYLDESPVEDDYLNPETPSMDKLGITAGCSFRPTKNLSVDFSFSYVTGFGRDGSYTDEYMLMKAIPNVADQYKTRTFSGHYNAYAFMPAIGISYGF</sequence>
<keyword evidence="4" id="KW-0812">Transmembrane</keyword>
<name>A0A9D2BFK3_9BACT</name>
<dbReference type="EMBL" id="DXEL01000033">
    <property type="protein sequence ID" value="HIX74218.1"/>
    <property type="molecule type" value="Genomic_DNA"/>
</dbReference>
<keyword evidence="5 8" id="KW-0732">Signal</keyword>
<dbReference type="Pfam" id="PF03349">
    <property type="entry name" value="Toluene_X"/>
    <property type="match status" value="1"/>
</dbReference>
<keyword evidence="3" id="KW-1134">Transmembrane beta strand</keyword>
<evidence type="ECO:0000256" key="6">
    <source>
        <dbReference type="ARBA" id="ARBA00023136"/>
    </source>
</evidence>
<evidence type="ECO:0000313" key="10">
    <source>
        <dbReference type="Proteomes" id="UP000886740"/>
    </source>
</evidence>
<accession>A0A9D2BFK3</accession>
<evidence type="ECO:0000256" key="8">
    <source>
        <dbReference type="SAM" id="SignalP"/>
    </source>
</evidence>
<keyword evidence="7" id="KW-0998">Cell outer membrane</keyword>
<dbReference type="SUPFAM" id="SSF56935">
    <property type="entry name" value="Porins"/>
    <property type="match status" value="1"/>
</dbReference>
<evidence type="ECO:0000313" key="9">
    <source>
        <dbReference type="EMBL" id="HIX74218.1"/>
    </source>
</evidence>
<dbReference type="Proteomes" id="UP000886740">
    <property type="component" value="Unassembled WGS sequence"/>
</dbReference>
<feature type="signal peptide" evidence="8">
    <location>
        <begin position="1"/>
        <end position="18"/>
    </location>
</feature>
<proteinExistence type="inferred from homology"/>
<comment type="caution">
    <text evidence="9">The sequence shown here is derived from an EMBL/GenBank/DDBJ whole genome shotgun (WGS) entry which is preliminary data.</text>
</comment>
<evidence type="ECO:0000256" key="2">
    <source>
        <dbReference type="ARBA" id="ARBA00008163"/>
    </source>
</evidence>
<evidence type="ECO:0000256" key="7">
    <source>
        <dbReference type="ARBA" id="ARBA00023237"/>
    </source>
</evidence>